<dbReference type="RefSeq" id="WP_182162267.1">
    <property type="nucleotide sequence ID" value="NZ_JACFXV010000036.1"/>
</dbReference>
<name>A0A839ABS2_9HYPH</name>
<organism evidence="2 3">
    <name type="scientific">Stappia albiluteola</name>
    <dbReference type="NCBI Taxonomy" id="2758565"/>
    <lineage>
        <taxon>Bacteria</taxon>
        <taxon>Pseudomonadati</taxon>
        <taxon>Pseudomonadota</taxon>
        <taxon>Alphaproteobacteria</taxon>
        <taxon>Hyphomicrobiales</taxon>
        <taxon>Stappiaceae</taxon>
        <taxon>Stappia</taxon>
    </lineage>
</organism>
<dbReference type="Gene3D" id="3.40.50.150">
    <property type="entry name" value="Vaccinia Virus protein VP39"/>
    <property type="match status" value="1"/>
</dbReference>
<dbReference type="InterPro" id="IPR006342">
    <property type="entry name" value="FkbM_mtfrase"/>
</dbReference>
<comment type="caution">
    <text evidence="2">The sequence shown here is derived from an EMBL/GenBank/DDBJ whole genome shotgun (WGS) entry which is preliminary data.</text>
</comment>
<sequence>MNNKDSIQNTLKIKGAFAYVEQEIAKRYLIDEGRALIDCGSNIGSFAVPLAMHVNSINGKVYCFEPQRIIFQQLCANVFLNRCANVFTYNVALGATDGYIKIPELNLATSVNIGGFSIDNDIRMSRETKPGFKSRNEYTGYNYTVEIKRLDSIFIEEKIGFIKVDVEGYELEFFQGAIETLEKNNYPPILFEVWDHIVWYQEKARDTKLFLEKIGYKLTKLGENYIAQHNLFGIEYDFIFSGTALNLERVR</sequence>
<dbReference type="EMBL" id="JACFXV010000036">
    <property type="protein sequence ID" value="MBA5776139.1"/>
    <property type="molecule type" value="Genomic_DNA"/>
</dbReference>
<keyword evidence="2" id="KW-0489">Methyltransferase</keyword>
<evidence type="ECO:0000259" key="1">
    <source>
        <dbReference type="Pfam" id="PF05050"/>
    </source>
</evidence>
<accession>A0A839ABS2</accession>
<dbReference type="Proteomes" id="UP000541109">
    <property type="component" value="Unassembled WGS sequence"/>
</dbReference>
<dbReference type="InterPro" id="IPR052514">
    <property type="entry name" value="SAM-dependent_MTase"/>
</dbReference>
<protein>
    <submittedName>
        <fullName evidence="2">FkbM family methyltransferase</fullName>
    </submittedName>
</protein>
<feature type="domain" description="Methyltransferase FkbM" evidence="1">
    <location>
        <begin position="38"/>
        <end position="217"/>
    </location>
</feature>
<proteinExistence type="predicted"/>
<dbReference type="SUPFAM" id="SSF53335">
    <property type="entry name" value="S-adenosyl-L-methionine-dependent methyltransferases"/>
    <property type="match status" value="1"/>
</dbReference>
<dbReference type="Pfam" id="PF05050">
    <property type="entry name" value="Methyltransf_21"/>
    <property type="match status" value="1"/>
</dbReference>
<evidence type="ECO:0000313" key="2">
    <source>
        <dbReference type="EMBL" id="MBA5776139.1"/>
    </source>
</evidence>
<dbReference type="PANTHER" id="PTHR34203">
    <property type="entry name" value="METHYLTRANSFERASE, FKBM FAMILY PROTEIN"/>
    <property type="match status" value="1"/>
</dbReference>
<keyword evidence="2" id="KW-0808">Transferase</keyword>
<dbReference type="InterPro" id="IPR029063">
    <property type="entry name" value="SAM-dependent_MTases_sf"/>
</dbReference>
<keyword evidence="3" id="KW-1185">Reference proteome</keyword>
<dbReference type="AlphaFoldDB" id="A0A839ABS2"/>
<gene>
    <name evidence="2" type="ORF">H2509_03265</name>
</gene>
<dbReference type="GO" id="GO:0008168">
    <property type="term" value="F:methyltransferase activity"/>
    <property type="evidence" value="ECO:0007669"/>
    <property type="project" value="UniProtKB-KW"/>
</dbReference>
<dbReference type="GO" id="GO:0032259">
    <property type="term" value="P:methylation"/>
    <property type="evidence" value="ECO:0007669"/>
    <property type="project" value="UniProtKB-KW"/>
</dbReference>
<reference evidence="2 3" key="1">
    <citation type="submission" date="2020-07" db="EMBL/GenBank/DDBJ databases">
        <title>Stappia sp., F7233, whole genome shotgun sequencing project.</title>
        <authorList>
            <person name="Jiang S."/>
            <person name="Liu Z.W."/>
            <person name="Du Z.J."/>
        </authorList>
    </citation>
    <scope>NUCLEOTIDE SEQUENCE [LARGE SCALE GENOMIC DNA]</scope>
    <source>
        <strain evidence="2 3">F7233</strain>
    </source>
</reference>
<dbReference type="PANTHER" id="PTHR34203:SF15">
    <property type="entry name" value="SLL1173 PROTEIN"/>
    <property type="match status" value="1"/>
</dbReference>
<dbReference type="NCBIfam" id="TIGR01444">
    <property type="entry name" value="fkbM_fam"/>
    <property type="match status" value="1"/>
</dbReference>
<evidence type="ECO:0000313" key="3">
    <source>
        <dbReference type="Proteomes" id="UP000541109"/>
    </source>
</evidence>